<protein>
    <submittedName>
        <fullName evidence="1">Uncharacterized protein</fullName>
    </submittedName>
</protein>
<reference evidence="1 2" key="1">
    <citation type="journal article" date="2018" name="Mol. Biol. Evol.">
        <title>Broad Genomic Sampling Reveals a Smut Pathogenic Ancestry of the Fungal Clade Ustilaginomycotina.</title>
        <authorList>
            <person name="Kijpornyongpan T."/>
            <person name="Mondo S.J."/>
            <person name="Barry K."/>
            <person name="Sandor L."/>
            <person name="Lee J."/>
            <person name="Lipzen A."/>
            <person name="Pangilinan J."/>
            <person name="LaButti K."/>
            <person name="Hainaut M."/>
            <person name="Henrissat B."/>
            <person name="Grigoriev I.V."/>
            <person name="Spatafora J.W."/>
            <person name="Aime M.C."/>
        </authorList>
    </citation>
    <scope>NUCLEOTIDE SEQUENCE [LARGE SCALE GENOMIC DNA]</scope>
    <source>
        <strain evidence="1 2">SA 807</strain>
    </source>
</reference>
<name>A0ACD0NKX8_9BASI</name>
<sequence length="96" mass="10851">MTKPTAETEGPLAPVYFISHGGPPSLFEPGHPAHQKWIEIGSEMRQIPDLKGIVVVSAHWQADDLRRADGEGMEVYVNVDETNPIIYDFYNFPKHY</sequence>
<dbReference type="EMBL" id="KZ821037">
    <property type="protein sequence ID" value="PWN46468.1"/>
    <property type="molecule type" value="Genomic_DNA"/>
</dbReference>
<organism evidence="1 2">
    <name type="scientific">Violaceomyces palustris</name>
    <dbReference type="NCBI Taxonomy" id="1673888"/>
    <lineage>
        <taxon>Eukaryota</taxon>
        <taxon>Fungi</taxon>
        <taxon>Dikarya</taxon>
        <taxon>Basidiomycota</taxon>
        <taxon>Ustilaginomycotina</taxon>
        <taxon>Ustilaginomycetes</taxon>
        <taxon>Violaceomycetales</taxon>
        <taxon>Violaceomycetaceae</taxon>
        <taxon>Violaceomyces</taxon>
    </lineage>
</organism>
<keyword evidence="2" id="KW-1185">Reference proteome</keyword>
<evidence type="ECO:0000313" key="2">
    <source>
        <dbReference type="Proteomes" id="UP000245626"/>
    </source>
</evidence>
<accession>A0ACD0NKX8</accession>
<feature type="non-terminal residue" evidence="1">
    <location>
        <position position="96"/>
    </location>
</feature>
<gene>
    <name evidence="1" type="ORF">IE53DRAFT_372397</name>
</gene>
<evidence type="ECO:0000313" key="1">
    <source>
        <dbReference type="EMBL" id="PWN46468.1"/>
    </source>
</evidence>
<proteinExistence type="predicted"/>
<dbReference type="Proteomes" id="UP000245626">
    <property type="component" value="Unassembled WGS sequence"/>
</dbReference>